<comment type="caution">
    <text evidence="2">The sequence shown here is derived from an EMBL/GenBank/DDBJ whole genome shotgun (WGS) entry which is preliminary data.</text>
</comment>
<dbReference type="GO" id="GO:0006950">
    <property type="term" value="P:response to stress"/>
    <property type="evidence" value="ECO:0007669"/>
    <property type="project" value="TreeGrafter"/>
</dbReference>
<reference evidence="2" key="1">
    <citation type="submission" date="2019-12" db="EMBL/GenBank/DDBJ databases">
        <title>Clostridiaceae gen. nov. sp. nov., isolated from sediment in Xinjiang, China.</title>
        <authorList>
            <person name="Zhang R."/>
        </authorList>
    </citation>
    <scope>NUCLEOTIDE SEQUENCE</scope>
    <source>
        <strain evidence="2">D2Q-11</strain>
    </source>
</reference>
<dbReference type="Proteomes" id="UP000724672">
    <property type="component" value="Unassembled WGS sequence"/>
</dbReference>
<name>A0A942UVS9_9FIRM</name>
<accession>A0A942UVS9</accession>
<gene>
    <name evidence="2" type="ORF">GOQ27_13590</name>
</gene>
<dbReference type="PRINTS" id="PR00598">
    <property type="entry name" value="HTHMARR"/>
</dbReference>
<dbReference type="InterPro" id="IPR036388">
    <property type="entry name" value="WH-like_DNA-bd_sf"/>
</dbReference>
<dbReference type="PROSITE" id="PS50995">
    <property type="entry name" value="HTH_MARR_2"/>
    <property type="match status" value="1"/>
</dbReference>
<dbReference type="GO" id="GO:0003700">
    <property type="term" value="F:DNA-binding transcription factor activity"/>
    <property type="evidence" value="ECO:0007669"/>
    <property type="project" value="InterPro"/>
</dbReference>
<dbReference type="EMBL" id="WSFT01000051">
    <property type="protein sequence ID" value="MBS4539503.1"/>
    <property type="molecule type" value="Genomic_DNA"/>
</dbReference>
<evidence type="ECO:0000313" key="2">
    <source>
        <dbReference type="EMBL" id="MBS4539503.1"/>
    </source>
</evidence>
<organism evidence="2 3">
    <name type="scientific">Anaeromonas frigoriresistens</name>
    <dbReference type="NCBI Taxonomy" id="2683708"/>
    <lineage>
        <taxon>Bacteria</taxon>
        <taxon>Bacillati</taxon>
        <taxon>Bacillota</taxon>
        <taxon>Tissierellia</taxon>
        <taxon>Tissierellales</taxon>
        <taxon>Thermohalobacteraceae</taxon>
        <taxon>Anaeromonas</taxon>
    </lineage>
</organism>
<dbReference type="RefSeq" id="WP_203367427.1">
    <property type="nucleotide sequence ID" value="NZ_WSFT01000051.1"/>
</dbReference>
<dbReference type="SMART" id="SM00347">
    <property type="entry name" value="HTH_MARR"/>
    <property type="match status" value="1"/>
</dbReference>
<keyword evidence="3" id="KW-1185">Reference proteome</keyword>
<dbReference type="InterPro" id="IPR036390">
    <property type="entry name" value="WH_DNA-bd_sf"/>
</dbReference>
<dbReference type="Gene3D" id="1.10.10.10">
    <property type="entry name" value="Winged helix-like DNA-binding domain superfamily/Winged helix DNA-binding domain"/>
    <property type="match status" value="1"/>
</dbReference>
<evidence type="ECO:0000259" key="1">
    <source>
        <dbReference type="PROSITE" id="PS50995"/>
    </source>
</evidence>
<sequence length="138" mass="15936">MENLSYILIKVSRHLKNSLDKELKEYKVTASQFSVLNQIAFKNGKITSAEISSRLSSDRPTISGIINRLEENGFLEKLDNPKDKRSAYLKLTNETIDLVKDLRATSDKLNNEIFGDFKENEIKDIKKYLLRIVEKVEE</sequence>
<feature type="domain" description="HTH marR-type" evidence="1">
    <location>
        <begin position="1"/>
        <end position="134"/>
    </location>
</feature>
<dbReference type="PANTHER" id="PTHR33164">
    <property type="entry name" value="TRANSCRIPTIONAL REGULATOR, MARR FAMILY"/>
    <property type="match status" value="1"/>
</dbReference>
<evidence type="ECO:0000313" key="3">
    <source>
        <dbReference type="Proteomes" id="UP000724672"/>
    </source>
</evidence>
<dbReference type="InterPro" id="IPR000835">
    <property type="entry name" value="HTH_MarR-typ"/>
</dbReference>
<dbReference type="InterPro" id="IPR039422">
    <property type="entry name" value="MarR/SlyA-like"/>
</dbReference>
<dbReference type="AlphaFoldDB" id="A0A942UVS9"/>
<dbReference type="Pfam" id="PF01047">
    <property type="entry name" value="MarR"/>
    <property type="match status" value="1"/>
</dbReference>
<protein>
    <submittedName>
        <fullName evidence="2">MarR family transcriptional regulator</fullName>
    </submittedName>
</protein>
<dbReference type="SUPFAM" id="SSF46785">
    <property type="entry name" value="Winged helix' DNA-binding domain"/>
    <property type="match status" value="1"/>
</dbReference>
<dbReference type="PANTHER" id="PTHR33164:SF99">
    <property type="entry name" value="MARR FAMILY REGULATORY PROTEIN"/>
    <property type="match status" value="1"/>
</dbReference>
<proteinExistence type="predicted"/>